<feature type="domain" description="CCHC-type" evidence="3">
    <location>
        <begin position="35"/>
        <end position="50"/>
    </location>
</feature>
<evidence type="ECO:0000313" key="5">
    <source>
        <dbReference type="Proteomes" id="UP001460270"/>
    </source>
</evidence>
<protein>
    <recommendedName>
        <fullName evidence="3">CCHC-type domain-containing protein</fullName>
    </recommendedName>
</protein>
<organism evidence="4 5">
    <name type="scientific">Mugilogobius chulae</name>
    <name type="common">yellowstripe goby</name>
    <dbReference type="NCBI Taxonomy" id="88201"/>
    <lineage>
        <taxon>Eukaryota</taxon>
        <taxon>Metazoa</taxon>
        <taxon>Chordata</taxon>
        <taxon>Craniata</taxon>
        <taxon>Vertebrata</taxon>
        <taxon>Euteleostomi</taxon>
        <taxon>Actinopterygii</taxon>
        <taxon>Neopterygii</taxon>
        <taxon>Teleostei</taxon>
        <taxon>Neoteleostei</taxon>
        <taxon>Acanthomorphata</taxon>
        <taxon>Gobiaria</taxon>
        <taxon>Gobiiformes</taxon>
        <taxon>Gobioidei</taxon>
        <taxon>Gobiidae</taxon>
        <taxon>Gobionellinae</taxon>
        <taxon>Mugilogobius</taxon>
    </lineage>
</organism>
<dbReference type="InterPro" id="IPR036875">
    <property type="entry name" value="Znf_CCHC_sf"/>
</dbReference>
<feature type="region of interest" description="Disordered" evidence="2">
    <location>
        <begin position="280"/>
        <end position="309"/>
    </location>
</feature>
<dbReference type="GO" id="GO:0003723">
    <property type="term" value="F:RNA binding"/>
    <property type="evidence" value="ECO:0007669"/>
    <property type="project" value="InterPro"/>
</dbReference>
<gene>
    <name evidence="4" type="ORF">WMY93_022208</name>
</gene>
<dbReference type="GO" id="GO:0002218">
    <property type="term" value="P:activation of innate immune response"/>
    <property type="evidence" value="ECO:0007669"/>
    <property type="project" value="InterPro"/>
</dbReference>
<feature type="domain" description="CCHC-type" evidence="3">
    <location>
        <begin position="70"/>
        <end position="87"/>
    </location>
</feature>
<dbReference type="Gene3D" id="4.10.60.10">
    <property type="entry name" value="Zinc finger, CCHC-type"/>
    <property type="match status" value="1"/>
</dbReference>
<feature type="region of interest" description="Disordered" evidence="2">
    <location>
        <begin position="96"/>
        <end position="161"/>
    </location>
</feature>
<dbReference type="AlphaFoldDB" id="A0AAW0N6B9"/>
<dbReference type="SMART" id="SM00343">
    <property type="entry name" value="ZnF_C2HC"/>
    <property type="match status" value="3"/>
</dbReference>
<feature type="compositionally biased region" description="Basic residues" evidence="2">
    <location>
        <begin position="134"/>
        <end position="147"/>
    </location>
</feature>
<reference evidence="5" key="1">
    <citation type="submission" date="2024-04" db="EMBL/GenBank/DDBJ databases">
        <title>Salinicola lusitanus LLJ914,a marine bacterium isolated from the Okinawa Trough.</title>
        <authorList>
            <person name="Li J."/>
        </authorList>
    </citation>
    <scope>NUCLEOTIDE SEQUENCE [LARGE SCALE GENOMIC DNA]</scope>
</reference>
<proteinExistence type="predicted"/>
<dbReference type="GO" id="GO:0003690">
    <property type="term" value="F:double-stranded DNA binding"/>
    <property type="evidence" value="ECO:0007669"/>
    <property type="project" value="InterPro"/>
</dbReference>
<dbReference type="SUPFAM" id="SSF57756">
    <property type="entry name" value="Retrovirus zinc finger-like domains"/>
    <property type="match status" value="1"/>
</dbReference>
<sequence length="309" mass="33945">MAGPPGHQGLKHLPSVIVLGDNRGYIHYQGQPKLCRRCGEHGHLVQACTQVVCGKCREIGHVFEHCTNGRRCNLCGDASHLYRDCPKSFANILKAGRDKGENGGQDKMVEHTQEEGSGSNLPPKTLSGGEGRVRREKGRGLRRPLPWRHKEGEQGPAEAPPLEQFEQGWSSSRLWMAPPSGREWETVSPGRGFTFGEPTTFERHPDHPASPDRLQGLSYARALQVLPARSVKCPQAYRTHQPHSGSGALEMVRLPEGRCAAFDQCSDSCHLANSRTYQAGEVPSTQMTGVRPVQNKLTFAAQKTPPGPR</sequence>
<dbReference type="PROSITE" id="PS50158">
    <property type="entry name" value="ZF_CCHC"/>
    <property type="match status" value="2"/>
</dbReference>
<keyword evidence="1" id="KW-0862">Zinc</keyword>
<evidence type="ECO:0000259" key="3">
    <source>
        <dbReference type="PROSITE" id="PS50158"/>
    </source>
</evidence>
<keyword evidence="1" id="KW-0479">Metal-binding</keyword>
<dbReference type="EMBL" id="JBBPFD010000016">
    <property type="protein sequence ID" value="KAK7893056.1"/>
    <property type="molecule type" value="Genomic_DNA"/>
</dbReference>
<dbReference type="InterPro" id="IPR001878">
    <property type="entry name" value="Znf_CCHC"/>
</dbReference>
<dbReference type="GO" id="GO:0008270">
    <property type="term" value="F:zinc ion binding"/>
    <property type="evidence" value="ECO:0007669"/>
    <property type="project" value="UniProtKB-KW"/>
</dbReference>
<dbReference type="PANTHER" id="PTHR22639:SF3">
    <property type="entry name" value="ZINC FINGER CCHC DOMAIN-CONTAINING PROTEIN 3"/>
    <property type="match status" value="1"/>
</dbReference>
<evidence type="ECO:0000313" key="4">
    <source>
        <dbReference type="EMBL" id="KAK7893056.1"/>
    </source>
</evidence>
<evidence type="ECO:0000256" key="1">
    <source>
        <dbReference type="PROSITE-ProRule" id="PRU00047"/>
    </source>
</evidence>
<evidence type="ECO:0000256" key="2">
    <source>
        <dbReference type="SAM" id="MobiDB-lite"/>
    </source>
</evidence>
<dbReference type="PANTHER" id="PTHR22639">
    <property type="entry name" value="GAG-RELATED PROTEIN"/>
    <property type="match status" value="1"/>
</dbReference>
<dbReference type="Proteomes" id="UP001460270">
    <property type="component" value="Unassembled WGS sequence"/>
</dbReference>
<name>A0AAW0N6B9_9GOBI</name>
<keyword evidence="5" id="KW-1185">Reference proteome</keyword>
<comment type="caution">
    <text evidence="4">The sequence shown here is derived from an EMBL/GenBank/DDBJ whole genome shotgun (WGS) entry which is preliminary data.</text>
</comment>
<keyword evidence="1" id="KW-0863">Zinc-finger</keyword>
<accession>A0AAW0N6B9</accession>
<dbReference type="InterPro" id="IPR042509">
    <property type="entry name" value="ZCCHC3"/>
</dbReference>